<feature type="region of interest" description="Disordered" evidence="3">
    <location>
        <begin position="43"/>
        <end position="62"/>
    </location>
</feature>
<dbReference type="Proteomes" id="UP000594263">
    <property type="component" value="Unplaced"/>
</dbReference>
<evidence type="ECO:0000256" key="1">
    <source>
        <dbReference type="ARBA" id="ARBA00022737"/>
    </source>
</evidence>
<sequence length="428" mass="47539">MDCKTLSAYTKPSLHHFNGGFPAKSIKPDTRKASSMIITNTLSAPHLQPSPNRSLRVEEKPVRKHRIRKTITPGKKKVSKAEPTSVADVLRLMDALRLRIGVDVYSELVEECAEAGDSVGAAALLEHIRKSRFMPPVSLLNQLLLMSVKCGLFEVAWKLFDEMPVRNLSSYAIIIAASFDKGEYEEALDVFVALIGLNFFTEEAEFPLWIVDCALKACLHTMNFELGVQVHCWLIKQGYASDSCLGSSLISFYGNFSCLEEADSIFDHLDCRDTVAWTAQIVSKCREGNFDDAINVFKHMGLEGVKMNHFTYSSILRACGSASGSAWCGKQVHARVVKLGFVANFFVQCGLVDMYGKRGSLSEARRVFEMIRDEKNVPCWNSMISGYVQHGLHVEAMKLLYEMKGAGLEPQESLLRAVQVACGSTLTE</sequence>
<reference evidence="4" key="1">
    <citation type="submission" date="2021-01" db="UniProtKB">
        <authorList>
            <consortium name="EnsemblPlants"/>
        </authorList>
    </citation>
    <scope>IDENTIFICATION</scope>
</reference>
<dbReference type="OMA" id="PHIAIDR"/>
<dbReference type="Gramene" id="Kaladp0023s0055.1.v1.1">
    <property type="protein sequence ID" value="Kaladp0023s0055.1.v1.1.CDS.1"/>
    <property type="gene ID" value="Kaladp0023s0055.v1.1"/>
</dbReference>
<dbReference type="GO" id="GO:0003723">
    <property type="term" value="F:RNA binding"/>
    <property type="evidence" value="ECO:0007669"/>
    <property type="project" value="InterPro"/>
</dbReference>
<dbReference type="FunFam" id="1.25.40.10:FF:000285">
    <property type="entry name" value="Pentatricopeptide repeat-containing protein, chloroplastic"/>
    <property type="match status" value="1"/>
</dbReference>
<evidence type="ECO:0000313" key="4">
    <source>
        <dbReference type="EnsemblPlants" id="Kaladp0023s0055.1.v1.1.CDS.1"/>
    </source>
</evidence>
<feature type="repeat" description="PPR" evidence="2">
    <location>
        <begin position="376"/>
        <end position="410"/>
    </location>
</feature>
<dbReference type="InterPro" id="IPR002885">
    <property type="entry name" value="PPR_rpt"/>
</dbReference>
<evidence type="ECO:0008006" key="6">
    <source>
        <dbReference type="Google" id="ProtNLM"/>
    </source>
</evidence>
<dbReference type="PROSITE" id="PS51375">
    <property type="entry name" value="PPR"/>
    <property type="match status" value="2"/>
</dbReference>
<dbReference type="GO" id="GO:0009451">
    <property type="term" value="P:RNA modification"/>
    <property type="evidence" value="ECO:0007669"/>
    <property type="project" value="InterPro"/>
</dbReference>
<organism evidence="4 5">
    <name type="scientific">Kalanchoe fedtschenkoi</name>
    <name type="common">Lavender scallops</name>
    <name type="synonym">South American air plant</name>
    <dbReference type="NCBI Taxonomy" id="63787"/>
    <lineage>
        <taxon>Eukaryota</taxon>
        <taxon>Viridiplantae</taxon>
        <taxon>Streptophyta</taxon>
        <taxon>Embryophyta</taxon>
        <taxon>Tracheophyta</taxon>
        <taxon>Spermatophyta</taxon>
        <taxon>Magnoliopsida</taxon>
        <taxon>eudicotyledons</taxon>
        <taxon>Gunneridae</taxon>
        <taxon>Pentapetalae</taxon>
        <taxon>Saxifragales</taxon>
        <taxon>Crassulaceae</taxon>
        <taxon>Kalanchoe</taxon>
    </lineage>
</organism>
<dbReference type="Pfam" id="PF13041">
    <property type="entry name" value="PPR_2"/>
    <property type="match status" value="1"/>
</dbReference>
<dbReference type="InterPro" id="IPR011990">
    <property type="entry name" value="TPR-like_helical_dom_sf"/>
</dbReference>
<dbReference type="AlphaFoldDB" id="A0A7N0ZS66"/>
<evidence type="ECO:0000256" key="3">
    <source>
        <dbReference type="SAM" id="MobiDB-lite"/>
    </source>
</evidence>
<dbReference type="InterPro" id="IPR046960">
    <property type="entry name" value="PPR_At4g14850-like_plant"/>
</dbReference>
<dbReference type="EnsemblPlants" id="Kaladp0023s0055.1.v1.1">
    <property type="protein sequence ID" value="Kaladp0023s0055.1.v1.1.CDS.1"/>
    <property type="gene ID" value="Kaladp0023s0055.v1.1"/>
</dbReference>
<evidence type="ECO:0000313" key="5">
    <source>
        <dbReference type="Proteomes" id="UP000594263"/>
    </source>
</evidence>
<keyword evidence="5" id="KW-1185">Reference proteome</keyword>
<dbReference type="Pfam" id="PF01535">
    <property type="entry name" value="PPR"/>
    <property type="match status" value="3"/>
</dbReference>
<accession>A0A7N0ZS66</accession>
<feature type="compositionally biased region" description="Polar residues" evidence="3">
    <location>
        <begin position="43"/>
        <end position="53"/>
    </location>
</feature>
<protein>
    <recommendedName>
        <fullName evidence="6">Pentatricopeptide repeat-containing protein</fullName>
    </recommendedName>
</protein>
<dbReference type="Gene3D" id="1.25.40.10">
    <property type="entry name" value="Tetratricopeptide repeat domain"/>
    <property type="match status" value="3"/>
</dbReference>
<keyword evidence="1" id="KW-0677">Repeat</keyword>
<dbReference type="PANTHER" id="PTHR47926:SF361">
    <property type="entry name" value="PENTACOTRIPEPTIDE-REPEAT REGION OF PRORP DOMAIN-CONTAINING PROTEIN"/>
    <property type="match status" value="1"/>
</dbReference>
<name>A0A7N0ZS66_KALFE</name>
<evidence type="ECO:0000256" key="2">
    <source>
        <dbReference type="PROSITE-ProRule" id="PRU00708"/>
    </source>
</evidence>
<proteinExistence type="predicted"/>
<dbReference type="NCBIfam" id="TIGR00756">
    <property type="entry name" value="PPR"/>
    <property type="match status" value="1"/>
</dbReference>
<feature type="repeat" description="PPR" evidence="2">
    <location>
        <begin position="273"/>
        <end position="307"/>
    </location>
</feature>
<dbReference type="PANTHER" id="PTHR47926">
    <property type="entry name" value="PENTATRICOPEPTIDE REPEAT-CONTAINING PROTEIN"/>
    <property type="match status" value="1"/>
</dbReference>